<dbReference type="PATRIC" id="fig|1214179.4.peg.882"/>
<dbReference type="HOGENOM" id="CLU_153044_0_0_9"/>
<dbReference type="RefSeq" id="WP_024381802.1">
    <property type="nucleotide sequence ID" value="NZ_ALLE01000017.1"/>
</dbReference>
<accession>A0A075SQN8</accession>
<name>A0A075SQN8_STRSU</name>
<dbReference type="Proteomes" id="UP000028185">
    <property type="component" value="Chromosome"/>
</dbReference>
<proteinExistence type="predicted"/>
<evidence type="ECO:0000313" key="1">
    <source>
        <dbReference type="EMBL" id="AIG43350.1"/>
    </source>
</evidence>
<dbReference type="AlphaFoldDB" id="A0A075SQN8"/>
<gene>
    <name evidence="1" type="ORF">ID09_04610</name>
</gene>
<protein>
    <recommendedName>
        <fullName evidence="3">DUF4298 domain-containing protein</fullName>
    </recommendedName>
</protein>
<dbReference type="EMBL" id="CP008921">
    <property type="protein sequence ID" value="AIG43350.1"/>
    <property type="molecule type" value="Genomic_DNA"/>
</dbReference>
<sequence>MKNIMEARKRVEEMEKIFNRQLELNQSLSDSMAQLSQEQSTYLQLLDYYQSQTYMEDLDLSNKGHFNGIPCGVLSEDGVYNLLFDRTNLASQLRELADMLEQ</sequence>
<evidence type="ECO:0008006" key="3">
    <source>
        <dbReference type="Google" id="ProtNLM"/>
    </source>
</evidence>
<dbReference type="InterPro" id="IPR025384">
    <property type="entry name" value="DUF4298"/>
</dbReference>
<organism evidence="1 2">
    <name type="scientific">Streptococcus suis 6407</name>
    <dbReference type="NCBI Taxonomy" id="1214179"/>
    <lineage>
        <taxon>Bacteria</taxon>
        <taxon>Bacillati</taxon>
        <taxon>Bacillota</taxon>
        <taxon>Bacilli</taxon>
        <taxon>Lactobacillales</taxon>
        <taxon>Streptococcaceae</taxon>
        <taxon>Streptococcus</taxon>
    </lineage>
</organism>
<dbReference type="Pfam" id="PF14131">
    <property type="entry name" value="DUF4298"/>
    <property type="match status" value="1"/>
</dbReference>
<reference evidence="1 2" key="1">
    <citation type="journal article" date="2014" name="Genome Announc.">
        <title>Whole-Genome Sequence of Streptococcus suis Serotype 4 Reference Strain 6407.</title>
        <authorList>
            <person name="Wang K."/>
            <person name="Chen J."/>
            <person name="Yao H."/>
            <person name="Lu C."/>
        </authorList>
    </citation>
    <scope>NUCLEOTIDE SEQUENCE [LARGE SCALE GENOMIC DNA]</scope>
    <source>
        <strain evidence="1">6407</strain>
    </source>
</reference>
<evidence type="ECO:0000313" key="2">
    <source>
        <dbReference type="Proteomes" id="UP000028185"/>
    </source>
</evidence>